<keyword evidence="3" id="KW-1185">Reference proteome</keyword>
<name>A0A1X1YIE4_9MYCO</name>
<evidence type="ECO:0000313" key="2">
    <source>
        <dbReference type="EMBL" id="ORW10872.1"/>
    </source>
</evidence>
<dbReference type="STRING" id="1108812.AWC16_12405"/>
<protein>
    <submittedName>
        <fullName evidence="2">Uncharacterized protein</fullName>
    </submittedName>
</protein>
<evidence type="ECO:0000256" key="1">
    <source>
        <dbReference type="SAM" id="MobiDB-lite"/>
    </source>
</evidence>
<reference evidence="2 3" key="1">
    <citation type="submission" date="2016-01" db="EMBL/GenBank/DDBJ databases">
        <title>The new phylogeny of the genus Mycobacterium.</title>
        <authorList>
            <person name="Tarcisio F."/>
            <person name="Conor M."/>
            <person name="Antonella G."/>
            <person name="Elisabetta G."/>
            <person name="Giulia F.S."/>
            <person name="Sara T."/>
            <person name="Anna F."/>
            <person name="Clotilde B."/>
            <person name="Roberto B."/>
            <person name="Veronica D.S."/>
            <person name="Fabio R."/>
            <person name="Monica P."/>
            <person name="Olivier J."/>
            <person name="Enrico T."/>
            <person name="Nicola S."/>
        </authorList>
    </citation>
    <scope>NUCLEOTIDE SEQUENCE [LARGE SCALE GENOMIC DNA]</scope>
    <source>
        <strain evidence="2 3">DSM 45394</strain>
    </source>
</reference>
<dbReference type="Proteomes" id="UP000193866">
    <property type="component" value="Unassembled WGS sequence"/>
</dbReference>
<gene>
    <name evidence="2" type="ORF">AWC16_12405</name>
</gene>
<comment type="caution">
    <text evidence="2">The sequence shown here is derived from an EMBL/GenBank/DDBJ whole genome shotgun (WGS) entry which is preliminary data.</text>
</comment>
<accession>A0A1X1YIE4</accession>
<organism evidence="2 3">
    <name type="scientific">Mycolicibacter longobardus</name>
    <dbReference type="NCBI Taxonomy" id="1108812"/>
    <lineage>
        <taxon>Bacteria</taxon>
        <taxon>Bacillati</taxon>
        <taxon>Actinomycetota</taxon>
        <taxon>Actinomycetes</taxon>
        <taxon>Mycobacteriales</taxon>
        <taxon>Mycobacteriaceae</taxon>
        <taxon>Mycolicibacter</taxon>
    </lineage>
</organism>
<proteinExistence type="predicted"/>
<dbReference type="OrthoDB" id="4763218at2"/>
<feature type="region of interest" description="Disordered" evidence="1">
    <location>
        <begin position="1"/>
        <end position="29"/>
    </location>
</feature>
<dbReference type="RefSeq" id="WP_085264802.1">
    <property type="nucleotide sequence ID" value="NZ_JACKVG010000013.1"/>
</dbReference>
<dbReference type="AlphaFoldDB" id="A0A1X1YIE4"/>
<sequence length="62" mass="6827">MTIRDSEVSDVDLAGQAVPIAEPDEERPDAEITADRYADRAAEADVIEQHQGVPLGEDDYDR</sequence>
<dbReference type="EMBL" id="LQPG01000019">
    <property type="protein sequence ID" value="ORW10872.1"/>
    <property type="molecule type" value="Genomic_DNA"/>
</dbReference>
<evidence type="ECO:0000313" key="3">
    <source>
        <dbReference type="Proteomes" id="UP000193866"/>
    </source>
</evidence>